<sequence length="228" mass="25806">MTDAMGVFAEIEAAAAALSGSAEALEARLVRPEPPESLAMIGNDRYLSVMCRRIFRAGLTHRLVDARWPAFEIAFDEFEPARVAAFTDDDLKRLATDETLIRHRKKLNAVRENAIVMQTLIDEFGTFGVWLADWEVDETIDLWLELKARFVQLGGQSGPRFLRMIGKDTFLLTDWVKQAMTYWGVADDKLHTKAGMAAAQARFLDWHEETERPLCQLSQILAFSISKL</sequence>
<dbReference type="Gene3D" id="1.10.340.30">
    <property type="entry name" value="Hypothetical protein, domain 2"/>
    <property type="match status" value="1"/>
</dbReference>
<reference evidence="1 2" key="1">
    <citation type="submission" date="2013-10" db="EMBL/GenBank/DDBJ databases">
        <title>Salinisphaera japonica YTM-1 Genome Sequencing.</title>
        <authorList>
            <person name="Lai Q."/>
            <person name="Li C."/>
            <person name="Shao Z."/>
        </authorList>
    </citation>
    <scope>NUCLEOTIDE SEQUENCE [LARGE SCALE GENOMIC DNA]</scope>
    <source>
        <strain evidence="1 2">YTM-1</strain>
    </source>
</reference>
<dbReference type="EMBL" id="AYKG01000067">
    <property type="protein sequence ID" value="ROO24360.1"/>
    <property type="molecule type" value="Genomic_DNA"/>
</dbReference>
<evidence type="ECO:0000313" key="2">
    <source>
        <dbReference type="Proteomes" id="UP000285310"/>
    </source>
</evidence>
<dbReference type="InterPro" id="IPR005019">
    <property type="entry name" value="Adenine_glyco"/>
</dbReference>
<keyword evidence="2" id="KW-1185">Reference proteome</keyword>
<protein>
    <submittedName>
        <fullName evidence="1">3-methyladenine DNA glycosylase</fullName>
    </submittedName>
</protein>
<accession>A0A423PFK6</accession>
<dbReference type="SUPFAM" id="SSF48150">
    <property type="entry name" value="DNA-glycosylase"/>
    <property type="match status" value="1"/>
</dbReference>
<dbReference type="Pfam" id="PF03352">
    <property type="entry name" value="Adenine_glyco"/>
    <property type="match status" value="1"/>
</dbReference>
<name>A0A423PFK6_9GAMM</name>
<dbReference type="PANTHER" id="PTHR30037:SF3">
    <property type="entry name" value="BLR0857 PROTEIN"/>
    <property type="match status" value="1"/>
</dbReference>
<dbReference type="OrthoDB" id="9795156at2"/>
<dbReference type="GO" id="GO:0006284">
    <property type="term" value="P:base-excision repair"/>
    <property type="evidence" value="ECO:0007669"/>
    <property type="project" value="InterPro"/>
</dbReference>
<dbReference type="Proteomes" id="UP000285310">
    <property type="component" value="Unassembled WGS sequence"/>
</dbReference>
<dbReference type="InterPro" id="IPR011257">
    <property type="entry name" value="DNA_glycosylase"/>
</dbReference>
<dbReference type="AlphaFoldDB" id="A0A423PFK6"/>
<dbReference type="InParanoid" id="A0A423PFK6"/>
<gene>
    <name evidence="1" type="ORF">SAJA_14185</name>
</gene>
<organism evidence="1 2">
    <name type="scientific">Salinisphaera japonica YTM-1</name>
    <dbReference type="NCBI Taxonomy" id="1209778"/>
    <lineage>
        <taxon>Bacteria</taxon>
        <taxon>Pseudomonadati</taxon>
        <taxon>Pseudomonadota</taxon>
        <taxon>Gammaproteobacteria</taxon>
        <taxon>Salinisphaerales</taxon>
        <taxon>Salinisphaeraceae</taxon>
        <taxon>Salinisphaera</taxon>
    </lineage>
</organism>
<dbReference type="RefSeq" id="WP_123659279.1">
    <property type="nucleotide sequence ID" value="NZ_AYKG01000067.1"/>
</dbReference>
<proteinExistence type="predicted"/>
<dbReference type="InterPro" id="IPR052891">
    <property type="entry name" value="DNA-3mA_glycosylase"/>
</dbReference>
<dbReference type="PANTHER" id="PTHR30037">
    <property type="entry name" value="DNA-3-METHYLADENINE GLYCOSYLASE 1"/>
    <property type="match status" value="1"/>
</dbReference>
<dbReference type="GO" id="GO:0008725">
    <property type="term" value="F:DNA-3-methyladenine glycosylase activity"/>
    <property type="evidence" value="ECO:0007669"/>
    <property type="project" value="InterPro"/>
</dbReference>
<comment type="caution">
    <text evidence="1">The sequence shown here is derived from an EMBL/GenBank/DDBJ whole genome shotgun (WGS) entry which is preliminary data.</text>
</comment>
<evidence type="ECO:0000313" key="1">
    <source>
        <dbReference type="EMBL" id="ROO24360.1"/>
    </source>
</evidence>